<dbReference type="EMBL" id="CM041534">
    <property type="protein sequence ID" value="KAI3373951.1"/>
    <property type="molecule type" value="Genomic_DNA"/>
</dbReference>
<dbReference type="Proteomes" id="UP000831701">
    <property type="component" value="Chromosome 4"/>
</dbReference>
<protein>
    <submittedName>
        <fullName evidence="1">Uncharacterized protein</fullName>
    </submittedName>
</protein>
<comment type="caution">
    <text evidence="1">The sequence shown here is derived from an EMBL/GenBank/DDBJ whole genome shotgun (WGS) entry which is preliminary data.</text>
</comment>
<sequence>MDIYWGPSPTRWSPFTCCCPATTTRPSSSTSCIPLVYLPLILGYPWLWRHNPHVDWSTGAILGWGSSCHEVCLRQAVVPQPSLCSSTPSDLTGVPTEYLDFSEVFNKAKDTSLPGHRPYDCVIDLHVHHVQALLRCLLENSLSRLRSVSSTVFSASLWDLGACPAKVSAVASWPTPSSCKQLQRFLGFDNFYRRFILGYTTVAALLLTALDILQEAKVDASDVGVGAVLSSSGFTGSGGPEAASLRFSSPGDSHRLKGIMTLATKNSWLSSWRWKSGCLFWYGPTTRTWNIYIRSAKRLNSHQAWWSLFLTIFNFTLSYWPGSRNVKSDALSRQFQRDKYVAPCPDTIIPSSPLVAPLTWEIEERVKATKEG</sequence>
<reference evidence="1" key="1">
    <citation type="submission" date="2022-04" db="EMBL/GenBank/DDBJ databases">
        <title>Jade perch genome.</title>
        <authorList>
            <person name="Chao B."/>
        </authorList>
    </citation>
    <scope>NUCLEOTIDE SEQUENCE</scope>
    <source>
        <strain evidence="1">CB-2022</strain>
    </source>
</reference>
<keyword evidence="2" id="KW-1185">Reference proteome</keyword>
<name>A0ACB8X1W1_9TELE</name>
<organism evidence="1 2">
    <name type="scientific">Scortum barcoo</name>
    <name type="common">barcoo grunter</name>
    <dbReference type="NCBI Taxonomy" id="214431"/>
    <lineage>
        <taxon>Eukaryota</taxon>
        <taxon>Metazoa</taxon>
        <taxon>Chordata</taxon>
        <taxon>Craniata</taxon>
        <taxon>Vertebrata</taxon>
        <taxon>Euteleostomi</taxon>
        <taxon>Actinopterygii</taxon>
        <taxon>Neopterygii</taxon>
        <taxon>Teleostei</taxon>
        <taxon>Neoteleostei</taxon>
        <taxon>Acanthomorphata</taxon>
        <taxon>Eupercaria</taxon>
        <taxon>Centrarchiformes</taxon>
        <taxon>Terapontoidei</taxon>
        <taxon>Terapontidae</taxon>
        <taxon>Scortum</taxon>
    </lineage>
</organism>
<accession>A0ACB8X1W1</accession>
<evidence type="ECO:0000313" key="2">
    <source>
        <dbReference type="Proteomes" id="UP000831701"/>
    </source>
</evidence>
<proteinExistence type="predicted"/>
<gene>
    <name evidence="1" type="ORF">L3Q82_022513</name>
</gene>
<evidence type="ECO:0000313" key="1">
    <source>
        <dbReference type="EMBL" id="KAI3373951.1"/>
    </source>
</evidence>